<evidence type="ECO:0000313" key="2">
    <source>
        <dbReference type="Proteomes" id="UP001353858"/>
    </source>
</evidence>
<comment type="caution">
    <text evidence="1">The sequence shown here is derived from an EMBL/GenBank/DDBJ whole genome shotgun (WGS) entry which is preliminary data.</text>
</comment>
<dbReference type="AlphaFoldDB" id="A0AAN7P3M5"/>
<sequence>MLQFKLLNLLPEINLNIIPHPIACNRYADSITEADIKSTEKVLLNLRPKLSEVGIDTNIILPFINSMLTTNTEINFSEDEINAIEVILTDEPINTNNKDKIIVILPDILIIPASINSDDNKNSSDIKLNGNAAKINKAKSNSDFEERPQYKSKEGEGILTLGKNIREEKPVVVENLYVGKGTRIEEIRDVTNKKSKIYVRTLLKNRRTRD</sequence>
<protein>
    <submittedName>
        <fullName evidence="1">Uncharacterized protein</fullName>
    </submittedName>
</protein>
<organism evidence="1 2">
    <name type="scientific">Aquatica leii</name>
    <dbReference type="NCBI Taxonomy" id="1421715"/>
    <lineage>
        <taxon>Eukaryota</taxon>
        <taxon>Metazoa</taxon>
        <taxon>Ecdysozoa</taxon>
        <taxon>Arthropoda</taxon>
        <taxon>Hexapoda</taxon>
        <taxon>Insecta</taxon>
        <taxon>Pterygota</taxon>
        <taxon>Neoptera</taxon>
        <taxon>Endopterygota</taxon>
        <taxon>Coleoptera</taxon>
        <taxon>Polyphaga</taxon>
        <taxon>Elateriformia</taxon>
        <taxon>Elateroidea</taxon>
        <taxon>Lampyridae</taxon>
        <taxon>Luciolinae</taxon>
        <taxon>Aquatica</taxon>
    </lineage>
</organism>
<reference evidence="2" key="1">
    <citation type="submission" date="2023-01" db="EMBL/GenBank/DDBJ databases">
        <title>Key to firefly adult light organ development and bioluminescence: homeobox transcription factors regulate luciferase expression and transportation to peroxisome.</title>
        <authorList>
            <person name="Fu X."/>
        </authorList>
    </citation>
    <scope>NUCLEOTIDE SEQUENCE [LARGE SCALE GENOMIC DNA]</scope>
</reference>
<dbReference type="Proteomes" id="UP001353858">
    <property type="component" value="Unassembled WGS sequence"/>
</dbReference>
<gene>
    <name evidence="1" type="ORF">RN001_014063</name>
</gene>
<keyword evidence="2" id="KW-1185">Reference proteome</keyword>
<dbReference type="EMBL" id="JARPUR010000006">
    <property type="protein sequence ID" value="KAK4874703.1"/>
    <property type="molecule type" value="Genomic_DNA"/>
</dbReference>
<evidence type="ECO:0000313" key="1">
    <source>
        <dbReference type="EMBL" id="KAK4874703.1"/>
    </source>
</evidence>
<proteinExistence type="predicted"/>
<name>A0AAN7P3M5_9COLE</name>
<accession>A0AAN7P3M5</accession>